<reference evidence="3" key="1">
    <citation type="submission" date="2016-10" db="EMBL/GenBank/DDBJ databases">
        <authorList>
            <person name="Varghese N."/>
            <person name="Submissions S."/>
        </authorList>
    </citation>
    <scope>NUCLEOTIDE SEQUENCE [LARGE SCALE GENOMIC DNA]</scope>
    <source>
        <strain evidence="3">CGMCC 1.6981</strain>
    </source>
</reference>
<proteinExistence type="predicted"/>
<evidence type="ECO:0000256" key="1">
    <source>
        <dbReference type="SAM" id="SignalP"/>
    </source>
</evidence>
<sequence length="168" mass="17823">MNARVAPLPTTLRLALLMALLLAGCVSAPERPETLRQALFGLGAVAAERVLAAPALPSPKTNQVLLLATPEVDPSLGIDQARLRESLTRALLGAPGGPQVLNWSDAMSEGGGDNQWRLESRLDAEGPRLTLSDRDLLPYRLTLALRRPGSEEALWTTDISGALDASAL</sequence>
<dbReference type="OrthoDB" id="6183111at2"/>
<name>A0A1I7K7F5_9GAMM</name>
<dbReference type="RefSeq" id="WP_089797212.1">
    <property type="nucleotide sequence ID" value="NZ_FPBP01000015.1"/>
</dbReference>
<dbReference type="STRING" id="463301.SAMN04487955_11551"/>
<protein>
    <submittedName>
        <fullName evidence="2">Uncharacterized protein</fullName>
    </submittedName>
</protein>
<keyword evidence="3" id="KW-1185">Reference proteome</keyword>
<evidence type="ECO:0000313" key="2">
    <source>
        <dbReference type="EMBL" id="SFU93321.1"/>
    </source>
</evidence>
<dbReference type="Proteomes" id="UP000198693">
    <property type="component" value="Unassembled WGS sequence"/>
</dbReference>
<keyword evidence="1" id="KW-0732">Signal</keyword>
<dbReference type="PROSITE" id="PS51257">
    <property type="entry name" value="PROKAR_LIPOPROTEIN"/>
    <property type="match status" value="1"/>
</dbReference>
<feature type="chain" id="PRO_5011665528" evidence="1">
    <location>
        <begin position="29"/>
        <end position="168"/>
    </location>
</feature>
<gene>
    <name evidence="2" type="ORF">SAMN04487955_11551</name>
</gene>
<accession>A0A1I7K7F5</accession>
<evidence type="ECO:0000313" key="3">
    <source>
        <dbReference type="Proteomes" id="UP000198693"/>
    </source>
</evidence>
<dbReference type="AlphaFoldDB" id="A0A1I7K7F5"/>
<feature type="signal peptide" evidence="1">
    <location>
        <begin position="1"/>
        <end position="28"/>
    </location>
</feature>
<dbReference type="EMBL" id="FPBP01000015">
    <property type="protein sequence ID" value="SFU93321.1"/>
    <property type="molecule type" value="Genomic_DNA"/>
</dbReference>
<organism evidence="2 3">
    <name type="scientific">Halomonas korlensis</name>
    <dbReference type="NCBI Taxonomy" id="463301"/>
    <lineage>
        <taxon>Bacteria</taxon>
        <taxon>Pseudomonadati</taxon>
        <taxon>Pseudomonadota</taxon>
        <taxon>Gammaproteobacteria</taxon>
        <taxon>Oceanospirillales</taxon>
        <taxon>Halomonadaceae</taxon>
        <taxon>Halomonas</taxon>
    </lineage>
</organism>